<dbReference type="InterPro" id="IPR001611">
    <property type="entry name" value="Leu-rich_rpt"/>
</dbReference>
<protein>
    <submittedName>
        <fullName evidence="5">Uncharacterized protein</fullName>
    </submittedName>
</protein>
<dbReference type="EMBL" id="JAZDUA010000147">
    <property type="protein sequence ID" value="KAK7866461.1"/>
    <property type="molecule type" value="Genomic_DNA"/>
</dbReference>
<evidence type="ECO:0000313" key="6">
    <source>
        <dbReference type="Proteomes" id="UP001378592"/>
    </source>
</evidence>
<dbReference type="PANTHER" id="PTHR24369:SF210">
    <property type="entry name" value="CHAOPTIN-RELATED"/>
    <property type="match status" value="1"/>
</dbReference>
<sequence length="319" mass="34913">MWQVAWAVALAAVLCLSLSGSAQRADLCPDGCKCYRDWLNCSYAGLAAPPGGPWPAIDTLWFAGNALAAVGDAFFAQLPALRNVYLDENLLPSLDLAAFAQVDALRKLRIRDNLIAEILAPPAGVQFDALIELDLTNNSLATIDAGAFLPFPVLTTLYLNDNPLTFPEGRPLLAHPQLAYLYAARTRAEALSAETFRDTPNLYELSLTGSGVPRLAGAFRHLHSLAYLYLQDNVVTAVDEEQLPAGGRLRWLDVSRNTLVRLRPTALQDALHAGYVYISDTPLACACAFEDLYRWAKEDKTWLTAYCGGAYDFCDFHKA</sequence>
<evidence type="ECO:0000256" key="4">
    <source>
        <dbReference type="SAM" id="SignalP"/>
    </source>
</evidence>
<dbReference type="AlphaFoldDB" id="A0AAN9Z6J8"/>
<dbReference type="PROSITE" id="PS51450">
    <property type="entry name" value="LRR"/>
    <property type="match status" value="1"/>
</dbReference>
<evidence type="ECO:0000256" key="1">
    <source>
        <dbReference type="ARBA" id="ARBA00022614"/>
    </source>
</evidence>
<keyword evidence="1" id="KW-0433">Leucine-rich repeat</keyword>
<dbReference type="Gene3D" id="3.80.10.10">
    <property type="entry name" value="Ribonuclease Inhibitor"/>
    <property type="match status" value="3"/>
</dbReference>
<dbReference type="InterPro" id="IPR003591">
    <property type="entry name" value="Leu-rich_rpt_typical-subtyp"/>
</dbReference>
<reference evidence="5 6" key="1">
    <citation type="submission" date="2024-03" db="EMBL/GenBank/DDBJ databases">
        <title>The genome assembly and annotation of the cricket Gryllus longicercus Weissman &amp; Gray.</title>
        <authorList>
            <person name="Szrajer S."/>
            <person name="Gray D."/>
            <person name="Ylla G."/>
        </authorList>
    </citation>
    <scope>NUCLEOTIDE SEQUENCE [LARGE SCALE GENOMIC DNA]</scope>
    <source>
        <strain evidence="5">DAG 2021-001</strain>
        <tissue evidence="5">Whole body minus gut</tissue>
    </source>
</reference>
<keyword evidence="6" id="KW-1185">Reference proteome</keyword>
<keyword evidence="3" id="KW-0677">Repeat</keyword>
<accession>A0AAN9Z6J8</accession>
<dbReference type="Proteomes" id="UP001378592">
    <property type="component" value="Unassembled WGS sequence"/>
</dbReference>
<dbReference type="SUPFAM" id="SSF52058">
    <property type="entry name" value="L domain-like"/>
    <property type="match status" value="1"/>
</dbReference>
<name>A0AAN9Z6J8_9ORTH</name>
<dbReference type="InterPro" id="IPR050541">
    <property type="entry name" value="LRR_TM_domain-containing"/>
</dbReference>
<keyword evidence="2 4" id="KW-0732">Signal</keyword>
<feature type="chain" id="PRO_5042882837" evidence="4">
    <location>
        <begin position="23"/>
        <end position="319"/>
    </location>
</feature>
<dbReference type="PANTHER" id="PTHR24369">
    <property type="entry name" value="ANTIGEN BSP, PUTATIVE-RELATED"/>
    <property type="match status" value="1"/>
</dbReference>
<dbReference type="Pfam" id="PF13855">
    <property type="entry name" value="LRR_8"/>
    <property type="match status" value="3"/>
</dbReference>
<dbReference type="GO" id="GO:0005886">
    <property type="term" value="C:plasma membrane"/>
    <property type="evidence" value="ECO:0007669"/>
    <property type="project" value="TreeGrafter"/>
</dbReference>
<comment type="caution">
    <text evidence="5">The sequence shown here is derived from an EMBL/GenBank/DDBJ whole genome shotgun (WGS) entry which is preliminary data.</text>
</comment>
<feature type="signal peptide" evidence="4">
    <location>
        <begin position="1"/>
        <end position="22"/>
    </location>
</feature>
<dbReference type="InterPro" id="IPR032675">
    <property type="entry name" value="LRR_dom_sf"/>
</dbReference>
<evidence type="ECO:0000256" key="3">
    <source>
        <dbReference type="ARBA" id="ARBA00022737"/>
    </source>
</evidence>
<evidence type="ECO:0000256" key="2">
    <source>
        <dbReference type="ARBA" id="ARBA00022729"/>
    </source>
</evidence>
<dbReference type="SMART" id="SM00369">
    <property type="entry name" value="LRR_TYP"/>
    <property type="match status" value="4"/>
</dbReference>
<evidence type="ECO:0000313" key="5">
    <source>
        <dbReference type="EMBL" id="KAK7866461.1"/>
    </source>
</evidence>
<organism evidence="5 6">
    <name type="scientific">Gryllus longicercus</name>
    <dbReference type="NCBI Taxonomy" id="2509291"/>
    <lineage>
        <taxon>Eukaryota</taxon>
        <taxon>Metazoa</taxon>
        <taxon>Ecdysozoa</taxon>
        <taxon>Arthropoda</taxon>
        <taxon>Hexapoda</taxon>
        <taxon>Insecta</taxon>
        <taxon>Pterygota</taxon>
        <taxon>Neoptera</taxon>
        <taxon>Polyneoptera</taxon>
        <taxon>Orthoptera</taxon>
        <taxon>Ensifera</taxon>
        <taxon>Gryllidea</taxon>
        <taxon>Grylloidea</taxon>
        <taxon>Gryllidae</taxon>
        <taxon>Gryllinae</taxon>
        <taxon>Gryllus</taxon>
    </lineage>
</organism>
<gene>
    <name evidence="5" type="ORF">R5R35_008982</name>
</gene>
<proteinExistence type="predicted"/>